<organism evidence="2 3">
    <name type="scientific">Pararobbsia alpina</name>
    <dbReference type="NCBI Taxonomy" id="621374"/>
    <lineage>
        <taxon>Bacteria</taxon>
        <taxon>Pseudomonadati</taxon>
        <taxon>Pseudomonadota</taxon>
        <taxon>Betaproteobacteria</taxon>
        <taxon>Burkholderiales</taxon>
        <taxon>Burkholderiaceae</taxon>
        <taxon>Pararobbsia</taxon>
    </lineage>
</organism>
<evidence type="ECO:0000313" key="2">
    <source>
        <dbReference type="EMBL" id="CAB3785072.1"/>
    </source>
</evidence>
<dbReference type="Proteomes" id="UP000494115">
    <property type="component" value="Unassembled WGS sequence"/>
</dbReference>
<dbReference type="SUPFAM" id="SSF55729">
    <property type="entry name" value="Acyl-CoA N-acyltransferases (Nat)"/>
    <property type="match status" value="1"/>
</dbReference>
<dbReference type="EMBL" id="CADIKM010000006">
    <property type="protein sequence ID" value="CAB3785072.1"/>
    <property type="molecule type" value="Genomic_DNA"/>
</dbReference>
<dbReference type="Gene3D" id="3.40.630.30">
    <property type="match status" value="1"/>
</dbReference>
<protein>
    <recommendedName>
        <fullName evidence="4">N-acetyltransferase domain-containing protein</fullName>
    </recommendedName>
</protein>
<evidence type="ECO:0000256" key="1">
    <source>
        <dbReference type="SAM" id="MobiDB-lite"/>
    </source>
</evidence>
<dbReference type="AlphaFoldDB" id="A0A6S7BDF5"/>
<gene>
    <name evidence="2" type="ORF">LMG28138_01949</name>
</gene>
<feature type="region of interest" description="Disordered" evidence="1">
    <location>
        <begin position="1"/>
        <end position="29"/>
    </location>
</feature>
<keyword evidence="3" id="KW-1185">Reference proteome</keyword>
<name>A0A6S7BDF5_9BURK</name>
<proteinExistence type="predicted"/>
<evidence type="ECO:0008006" key="4">
    <source>
        <dbReference type="Google" id="ProtNLM"/>
    </source>
</evidence>
<accession>A0A6S7BDF5</accession>
<dbReference type="InterPro" id="IPR016181">
    <property type="entry name" value="Acyl_CoA_acyltransferase"/>
</dbReference>
<sequence>MKQHFKKNNGASSDSSDGMPADTSVAHSTVPYARTTQRLPFTIRVVADEPALLKAVEVRRSAYARHLPELATRMCEPDLADREAGTAILLAESKLDGAPLGTMRIQTNRLAPLALEQSVKLPPWLKGRRLAEATRLGVAGGQIGRVVKTMLFKALFLYCQQRDIEYMVITARAPIDREYETMLFEDVFPDLGYIPMQHVGNLPHRILAGRVAEAESRWQAIGHPLFTLVFQTSHPDIGRLDLDLSFVEDPVGFAEQQYGM</sequence>
<dbReference type="RefSeq" id="WP_175104535.1">
    <property type="nucleotide sequence ID" value="NZ_CADIKM010000006.1"/>
</dbReference>
<reference evidence="2 3" key="1">
    <citation type="submission" date="2020-04" db="EMBL/GenBank/DDBJ databases">
        <authorList>
            <person name="De Canck E."/>
        </authorList>
    </citation>
    <scope>NUCLEOTIDE SEQUENCE [LARGE SCALE GENOMIC DNA]</scope>
    <source>
        <strain evidence="2 3">LMG 28138</strain>
    </source>
</reference>
<evidence type="ECO:0000313" key="3">
    <source>
        <dbReference type="Proteomes" id="UP000494115"/>
    </source>
</evidence>